<dbReference type="EMBL" id="QOKW01000022">
    <property type="protein sequence ID" value="KAA0677599.1"/>
    <property type="molecule type" value="Genomic_DNA"/>
</dbReference>
<proteinExistence type="predicted"/>
<dbReference type="Proteomes" id="UP000480854">
    <property type="component" value="Unassembled WGS sequence"/>
</dbReference>
<name>A0A9W7NFM7_9PROT</name>
<reference evidence="1 2" key="1">
    <citation type="submission" date="2018-07" db="EMBL/GenBank/DDBJ databases">
        <title>Genome sequence of Azospirillum sp. ATCC 49961.</title>
        <authorList>
            <person name="Sant'Anna F.H."/>
            <person name="Baldani J.I."/>
            <person name="Zilli J.E."/>
            <person name="Reis V.M."/>
            <person name="Hartmann A."/>
            <person name="Cruz L."/>
            <person name="de Souza E.M."/>
            <person name="de Oliveira Pedrosa F."/>
            <person name="Passaglia L.M.P."/>
        </authorList>
    </citation>
    <scope>NUCLEOTIDE SEQUENCE [LARGE SCALE GENOMIC DNA]</scope>
    <source>
        <strain evidence="1 2">ATCC 49961</strain>
    </source>
</reference>
<protein>
    <submittedName>
        <fullName evidence="1">Uncharacterized protein</fullName>
    </submittedName>
</protein>
<dbReference type="AlphaFoldDB" id="A0A9W7NFM7"/>
<evidence type="ECO:0000313" key="1">
    <source>
        <dbReference type="EMBL" id="KAA0677599.1"/>
    </source>
</evidence>
<accession>A0A9W7NFM7</accession>
<sequence length="83" mass="9266">MSGVSWTADGRIKMVEWLTGVGAYQRSYAGKYIAMVWLDDDLVTWRWAVVTFDREAGSGTADTDEVAKDTAMRVLMNVAEKNT</sequence>
<gene>
    <name evidence="1" type="ORF">DS843_22425</name>
</gene>
<keyword evidence="2" id="KW-1185">Reference proteome</keyword>
<evidence type="ECO:0000313" key="2">
    <source>
        <dbReference type="Proteomes" id="UP000480854"/>
    </source>
</evidence>
<organism evidence="1 2">
    <name type="scientific">Roseomonas genomospecies 6</name>
    <dbReference type="NCBI Taxonomy" id="214106"/>
    <lineage>
        <taxon>Bacteria</taxon>
        <taxon>Pseudomonadati</taxon>
        <taxon>Pseudomonadota</taxon>
        <taxon>Alphaproteobacteria</taxon>
        <taxon>Acetobacterales</taxon>
        <taxon>Roseomonadaceae</taxon>
        <taxon>Roseomonas</taxon>
    </lineage>
</organism>
<comment type="caution">
    <text evidence="1">The sequence shown here is derived from an EMBL/GenBank/DDBJ whole genome shotgun (WGS) entry which is preliminary data.</text>
</comment>